<dbReference type="SUPFAM" id="SSF57667">
    <property type="entry name" value="beta-beta-alpha zinc fingers"/>
    <property type="match status" value="1"/>
</dbReference>
<accession>A0A0C9U2J6</accession>
<feature type="compositionally biased region" description="Low complexity" evidence="6">
    <location>
        <begin position="87"/>
        <end position="100"/>
    </location>
</feature>
<evidence type="ECO:0000256" key="2">
    <source>
        <dbReference type="ARBA" id="ARBA00022723"/>
    </source>
</evidence>
<evidence type="ECO:0000256" key="6">
    <source>
        <dbReference type="SAM" id="MobiDB-lite"/>
    </source>
</evidence>
<evidence type="ECO:0000256" key="4">
    <source>
        <dbReference type="ARBA" id="ARBA00022833"/>
    </source>
</evidence>
<evidence type="ECO:0000256" key="1">
    <source>
        <dbReference type="ARBA" id="ARBA00004123"/>
    </source>
</evidence>
<dbReference type="GO" id="GO:0008270">
    <property type="term" value="F:zinc ion binding"/>
    <property type="evidence" value="ECO:0007669"/>
    <property type="project" value="UniProtKB-KW"/>
</dbReference>
<dbReference type="OrthoDB" id="191651at2759"/>
<name>A0A0C9U2J6_SPHS4</name>
<evidence type="ECO:0000259" key="7">
    <source>
        <dbReference type="PROSITE" id="PS50171"/>
    </source>
</evidence>
<evidence type="ECO:0000256" key="5">
    <source>
        <dbReference type="ARBA" id="ARBA00023242"/>
    </source>
</evidence>
<keyword evidence="9" id="KW-1185">Reference proteome</keyword>
<dbReference type="InterPro" id="IPR000690">
    <property type="entry name" value="Matrin/U1-C_Znf_C2H2"/>
</dbReference>
<feature type="compositionally biased region" description="Low complexity" evidence="6">
    <location>
        <begin position="254"/>
        <end position="263"/>
    </location>
</feature>
<feature type="compositionally biased region" description="Basic and acidic residues" evidence="6">
    <location>
        <begin position="296"/>
        <end position="309"/>
    </location>
</feature>
<feature type="domain" description="Matrin-type" evidence="7">
    <location>
        <begin position="11"/>
        <end position="42"/>
    </location>
</feature>
<dbReference type="Proteomes" id="UP000054279">
    <property type="component" value="Unassembled WGS sequence"/>
</dbReference>
<dbReference type="InterPro" id="IPR003604">
    <property type="entry name" value="Matrin/U1-like-C_Znf_C2H2"/>
</dbReference>
<dbReference type="InterPro" id="IPR040023">
    <property type="entry name" value="WBP4"/>
</dbReference>
<evidence type="ECO:0000256" key="3">
    <source>
        <dbReference type="ARBA" id="ARBA00022771"/>
    </source>
</evidence>
<dbReference type="InterPro" id="IPR036236">
    <property type="entry name" value="Znf_C2H2_sf"/>
</dbReference>
<evidence type="ECO:0000313" key="8">
    <source>
        <dbReference type="EMBL" id="KIJ23292.1"/>
    </source>
</evidence>
<dbReference type="EMBL" id="KN837731">
    <property type="protein sequence ID" value="KIJ23292.1"/>
    <property type="molecule type" value="Genomic_DNA"/>
</dbReference>
<dbReference type="Gene3D" id="3.30.160.60">
    <property type="entry name" value="Classic Zinc Finger"/>
    <property type="match status" value="1"/>
</dbReference>
<sequence>MSEYWVSKKKYWCQYCEIFIADDAPSRSQHENGLRHKGNKDRYIRNLYKTSIKKKQDTDEEAREMKRVDQAAQAAYARDIGAGLGSPGASSSTAAASPAAKPKPPPKSSDPYVNYTTAASLGIVDPDIERMIQEAEVRKSEGRAGDWVPVANPLLAVLPDFQGTPVHAESGVKFEPGEFAGQTRKREAEGPVDEEDSRTFKLRKKTIAVGLGEIYDPGIIQLKPKEVKKEEPVETNSSAFAPLEGTGSQINVFTSGVSTSGTTEKPKWVSRGWKRAGESVDDSATAPTLETPTVESADKGADKQEEDISAHAAQPDVKKEEQSDTSLPSSTSAPTPLFRKRARPTASRVGRRTDR</sequence>
<evidence type="ECO:0000313" key="9">
    <source>
        <dbReference type="Proteomes" id="UP000054279"/>
    </source>
</evidence>
<organism evidence="8 9">
    <name type="scientific">Sphaerobolus stellatus (strain SS14)</name>
    <dbReference type="NCBI Taxonomy" id="990650"/>
    <lineage>
        <taxon>Eukaryota</taxon>
        <taxon>Fungi</taxon>
        <taxon>Dikarya</taxon>
        <taxon>Basidiomycota</taxon>
        <taxon>Agaricomycotina</taxon>
        <taxon>Agaricomycetes</taxon>
        <taxon>Phallomycetidae</taxon>
        <taxon>Geastrales</taxon>
        <taxon>Sphaerobolaceae</taxon>
        <taxon>Sphaerobolus</taxon>
    </lineage>
</organism>
<dbReference type="GO" id="GO:0003723">
    <property type="term" value="F:RNA binding"/>
    <property type="evidence" value="ECO:0007669"/>
    <property type="project" value="TreeGrafter"/>
</dbReference>
<dbReference type="GO" id="GO:0000398">
    <property type="term" value="P:mRNA splicing, via spliceosome"/>
    <property type="evidence" value="ECO:0007669"/>
    <property type="project" value="InterPro"/>
</dbReference>
<keyword evidence="3" id="KW-0863">Zinc-finger</keyword>
<dbReference type="PANTHER" id="PTHR13173">
    <property type="entry name" value="WW DOMAIN BINDING PROTEIN 4"/>
    <property type="match status" value="1"/>
</dbReference>
<reference evidence="8 9" key="1">
    <citation type="submission" date="2014-06" db="EMBL/GenBank/DDBJ databases">
        <title>Evolutionary Origins and Diversification of the Mycorrhizal Mutualists.</title>
        <authorList>
            <consortium name="DOE Joint Genome Institute"/>
            <consortium name="Mycorrhizal Genomics Consortium"/>
            <person name="Kohler A."/>
            <person name="Kuo A."/>
            <person name="Nagy L.G."/>
            <person name="Floudas D."/>
            <person name="Copeland A."/>
            <person name="Barry K.W."/>
            <person name="Cichocki N."/>
            <person name="Veneault-Fourrey C."/>
            <person name="LaButti K."/>
            <person name="Lindquist E.A."/>
            <person name="Lipzen A."/>
            <person name="Lundell T."/>
            <person name="Morin E."/>
            <person name="Murat C."/>
            <person name="Riley R."/>
            <person name="Ohm R."/>
            <person name="Sun H."/>
            <person name="Tunlid A."/>
            <person name="Henrissat B."/>
            <person name="Grigoriev I.V."/>
            <person name="Hibbett D.S."/>
            <person name="Martin F."/>
        </authorList>
    </citation>
    <scope>NUCLEOTIDE SEQUENCE [LARGE SCALE GENOMIC DNA]</scope>
    <source>
        <strain evidence="8 9">SS14</strain>
    </source>
</reference>
<dbReference type="Pfam" id="PF06220">
    <property type="entry name" value="zf-U1"/>
    <property type="match status" value="1"/>
</dbReference>
<comment type="subcellular location">
    <subcellularLocation>
        <location evidence="1">Nucleus</location>
    </subcellularLocation>
</comment>
<keyword evidence="5" id="KW-0539">Nucleus</keyword>
<feature type="region of interest" description="Disordered" evidence="6">
    <location>
        <begin position="86"/>
        <end position="114"/>
    </location>
</feature>
<dbReference type="HOGENOM" id="CLU_065002_0_0_1"/>
<gene>
    <name evidence="8" type="ORF">M422DRAFT_77239</name>
</gene>
<proteinExistence type="predicted"/>
<keyword evidence="4" id="KW-0862">Zinc</keyword>
<dbReference type="GO" id="GO:0071011">
    <property type="term" value="C:precatalytic spliceosome"/>
    <property type="evidence" value="ECO:0007669"/>
    <property type="project" value="TreeGrafter"/>
</dbReference>
<keyword evidence="2" id="KW-0479">Metal-binding</keyword>
<dbReference type="PROSITE" id="PS50171">
    <property type="entry name" value="ZF_MATRIN"/>
    <property type="match status" value="1"/>
</dbReference>
<feature type="compositionally biased region" description="Low complexity" evidence="6">
    <location>
        <begin position="324"/>
        <end position="336"/>
    </location>
</feature>
<dbReference type="SMART" id="SM00451">
    <property type="entry name" value="ZnF_U1"/>
    <property type="match status" value="1"/>
</dbReference>
<feature type="region of interest" description="Disordered" evidence="6">
    <location>
        <begin position="175"/>
        <end position="195"/>
    </location>
</feature>
<feature type="region of interest" description="Disordered" evidence="6">
    <location>
        <begin position="254"/>
        <end position="355"/>
    </location>
</feature>
<protein>
    <recommendedName>
        <fullName evidence="7">Matrin-type domain-containing protein</fullName>
    </recommendedName>
</protein>
<dbReference type="PANTHER" id="PTHR13173:SF10">
    <property type="entry name" value="WW DOMAIN-BINDING PROTEIN 4"/>
    <property type="match status" value="1"/>
</dbReference>
<dbReference type="InterPro" id="IPR013085">
    <property type="entry name" value="U1-CZ_Znf_C2H2"/>
</dbReference>
<feature type="compositionally biased region" description="Polar residues" evidence="6">
    <location>
        <begin position="285"/>
        <end position="294"/>
    </location>
</feature>
<dbReference type="AlphaFoldDB" id="A0A0C9U2J6"/>